<name>A0A2X1Q139_ECOLX</name>
<keyword evidence="1" id="KW-0472">Membrane</keyword>
<organism evidence="2 3">
    <name type="scientific">Escherichia coli</name>
    <dbReference type="NCBI Taxonomy" id="562"/>
    <lineage>
        <taxon>Bacteria</taxon>
        <taxon>Pseudomonadati</taxon>
        <taxon>Pseudomonadota</taxon>
        <taxon>Gammaproteobacteria</taxon>
        <taxon>Enterobacterales</taxon>
        <taxon>Enterobacteriaceae</taxon>
        <taxon>Escherichia</taxon>
    </lineage>
</organism>
<evidence type="ECO:0000313" key="2">
    <source>
        <dbReference type="EMBL" id="SPX12588.1"/>
    </source>
</evidence>
<accession>A0A2X1Q139</accession>
<evidence type="ECO:0000313" key="3">
    <source>
        <dbReference type="Proteomes" id="UP000250780"/>
    </source>
</evidence>
<sequence length="62" mass="7614">MTLPLFFPFLWFALWRKKRGWFMYATALAIFGYWLWQFFLRYQFLFVSRIGSSGTQTYKLPA</sequence>
<dbReference type="Pfam" id="PF10840">
    <property type="entry name" value="DUF2645"/>
    <property type="match status" value="1"/>
</dbReference>
<proteinExistence type="predicted"/>
<dbReference type="Proteomes" id="UP000250780">
    <property type="component" value="Unassembled WGS sequence"/>
</dbReference>
<gene>
    <name evidence="2" type="primary">yjeO_1</name>
    <name evidence="2" type="ORF">NCTC9073_03962</name>
</gene>
<dbReference type="InterPro" id="IPR022553">
    <property type="entry name" value="DUF2645"/>
</dbReference>
<dbReference type="AlphaFoldDB" id="A0A2X1Q139"/>
<reference evidence="2 3" key="1">
    <citation type="submission" date="2018-06" db="EMBL/GenBank/DDBJ databases">
        <authorList>
            <consortium name="Pathogen Informatics"/>
            <person name="Doyle S."/>
        </authorList>
    </citation>
    <scope>NUCLEOTIDE SEQUENCE [LARGE SCALE GENOMIC DNA]</scope>
    <source>
        <strain evidence="2 3">NCTC9073</strain>
    </source>
</reference>
<keyword evidence="1" id="KW-0812">Transmembrane</keyword>
<evidence type="ECO:0000256" key="1">
    <source>
        <dbReference type="SAM" id="Phobius"/>
    </source>
</evidence>
<keyword evidence="1" id="KW-1133">Transmembrane helix</keyword>
<feature type="transmembrane region" description="Helical" evidence="1">
    <location>
        <begin position="20"/>
        <end position="40"/>
    </location>
</feature>
<protein>
    <submittedName>
        <fullName evidence="2">Inner membrane protein</fullName>
    </submittedName>
</protein>
<dbReference type="EMBL" id="UASD01000008">
    <property type="protein sequence ID" value="SPX12588.1"/>
    <property type="molecule type" value="Genomic_DNA"/>
</dbReference>